<feature type="domain" description="PAS" evidence="8">
    <location>
        <begin position="277"/>
        <end position="327"/>
    </location>
</feature>
<name>A0A8D5GFB1_9PROT</name>
<dbReference type="InterPro" id="IPR052155">
    <property type="entry name" value="Biofilm_reg_signaling"/>
</dbReference>
<reference evidence="12" key="1">
    <citation type="journal article" date="2021" name="Arch. Microbiol.">
        <title>Methyloradius palustris gen. nov., sp. nov., a methanol-oxidizing bacterium isolated from snow.</title>
        <authorList>
            <person name="Miyadera T."/>
            <person name="Kojima H."/>
            <person name="Fukui M."/>
        </authorList>
    </citation>
    <scope>NUCLEOTIDE SEQUENCE</scope>
    <source>
        <strain evidence="12">Zm11</strain>
    </source>
</reference>
<dbReference type="GO" id="GO:0005886">
    <property type="term" value="C:plasma membrane"/>
    <property type="evidence" value="ECO:0007669"/>
    <property type="project" value="UniProtKB-SubCell"/>
</dbReference>
<gene>
    <name evidence="12" type="ORF">ZMTM_19330</name>
</gene>
<accession>A0A8D5GFB1</accession>
<dbReference type="InterPro" id="IPR029787">
    <property type="entry name" value="Nucleotide_cyclase"/>
</dbReference>
<sequence>MIGAWAVQAGASHLTDTAQTQGIGLALLSTTGMALAQGLQTLFAYYLLQRFARFDQAFSRVRDLALLVTVTVFIVSPLHAAVSALLLSQSGVKDSFELYTQFSCVWMTDALSYLLFTPAVLAVYRFEPIRWNISKVIEAIILASLLALGCIWVMMGAIQMPEWLMLQPKVFLLFPLMVWAALSFNQRGVALVSVLVILAGLWGVAHHSGFFANDYAETRMVGFWIFTLVFSSLGYVLSGINAARVRADETLKEQRDIYDALMQAQADVNEGLMIVQDAKIVYINDALWRIGGFEPGDIPIGSSCFIVIHPSERNKLMDIHQKRMRGEDVPERYESIGLAKNGDSIPIEIAAASLRDGSNRIVVLVIDISERKKAMAALMQSQQDYRELIESVSAIVWRAKPGGAFTFVSQEAESILGYPIDEWTTNPNFWVQKIHPDDQDWVVDYCISESSLLNAHSFDYRMIAADGRVVWIHDMVKVIPDKHGIRPLELVGVMMDITSRKQAEAALRLSHQVFEHTAEGIVITDADFNVLEVNQAYENITGFSSEEMAGKKPIQLSSDLHEPHFYESIWQTIENTGQWVGEIWNRRKSGESYPEWLSVSKIVDTQGVIQNYVAVFTDITQRKLSEERLQFLANHDALTHLPNRALLQQRLEQALLRAQRNQSKIAVLFIDLDRFKVINDTLGHHAGDLLLQEAARRLQGCLRESDTVARQGGDEFVILLEDFADTQYLTSIARKIMSVLGQPFILLNQELHISASIGITVYPEDGTDMYSLLKNADVAMYRAKENGKNTFHFYAAENNSHSVELLALENSLRRALERNEFVVHYQAKVDLQTQQIIGAEALLRWQHPELGLLSPIHFISLAEETGLIIDIGAWVMQESCKQARRWQTVSADIIRVAVNLSARQFREDGLKDVIADALEDSGLSAGCLELEITESMIMQNAERASDVLQHFRDLGAHVLIDDFGTGYSSLSYLKQFPIDALKIDRSFVRDIPHDADDMAITSAVIAMAKSLNMRVVAEGVETASQLKFLASKGCDQMQGFIFSEPISSDDFYDLLKSVNVARRLNSKMIQDAQ</sequence>
<dbReference type="PANTHER" id="PTHR44757">
    <property type="entry name" value="DIGUANYLATE CYCLASE DGCP"/>
    <property type="match status" value="1"/>
</dbReference>
<dbReference type="InterPro" id="IPR000160">
    <property type="entry name" value="GGDEF_dom"/>
</dbReference>
<dbReference type="SUPFAM" id="SSF141868">
    <property type="entry name" value="EAL domain-like"/>
    <property type="match status" value="1"/>
</dbReference>
<keyword evidence="13" id="KW-1185">Reference proteome</keyword>
<dbReference type="CDD" id="cd00130">
    <property type="entry name" value="PAS"/>
    <property type="match status" value="3"/>
</dbReference>
<feature type="transmembrane region" description="Helical" evidence="7">
    <location>
        <begin position="99"/>
        <end position="124"/>
    </location>
</feature>
<feature type="domain" description="PAC" evidence="9">
    <location>
        <begin position="456"/>
        <end position="509"/>
    </location>
</feature>
<feature type="transmembrane region" description="Helical" evidence="7">
    <location>
        <begin position="64"/>
        <end position="87"/>
    </location>
</feature>
<protein>
    <submittedName>
        <fullName evidence="12">Uncharacterized protein</fullName>
    </submittedName>
</protein>
<dbReference type="Gene3D" id="3.30.70.270">
    <property type="match status" value="1"/>
</dbReference>
<proteinExistence type="predicted"/>
<dbReference type="Pfam" id="PF05231">
    <property type="entry name" value="MASE1"/>
    <property type="match status" value="1"/>
</dbReference>
<dbReference type="InterPro" id="IPR043128">
    <property type="entry name" value="Rev_trsase/Diguanyl_cyclase"/>
</dbReference>
<dbReference type="Gene3D" id="3.30.450.20">
    <property type="entry name" value="PAS domain"/>
    <property type="match status" value="3"/>
</dbReference>
<dbReference type="InterPro" id="IPR035919">
    <property type="entry name" value="EAL_sf"/>
</dbReference>
<feature type="domain" description="PAC" evidence="9">
    <location>
        <begin position="579"/>
        <end position="631"/>
    </location>
</feature>
<keyword evidence="2" id="KW-1003">Cell membrane</keyword>
<dbReference type="Proteomes" id="UP000826722">
    <property type="component" value="Chromosome"/>
</dbReference>
<dbReference type="InterPro" id="IPR000014">
    <property type="entry name" value="PAS"/>
</dbReference>
<dbReference type="Pfam" id="PF08447">
    <property type="entry name" value="PAS_3"/>
    <property type="match status" value="1"/>
</dbReference>
<dbReference type="CDD" id="cd01948">
    <property type="entry name" value="EAL"/>
    <property type="match status" value="1"/>
</dbReference>
<dbReference type="PROSITE" id="PS50112">
    <property type="entry name" value="PAS"/>
    <property type="match status" value="3"/>
</dbReference>
<evidence type="ECO:0000256" key="1">
    <source>
        <dbReference type="ARBA" id="ARBA00004651"/>
    </source>
</evidence>
<dbReference type="InterPro" id="IPR013655">
    <property type="entry name" value="PAS_fold_3"/>
</dbReference>
<dbReference type="CDD" id="cd01949">
    <property type="entry name" value="GGDEF"/>
    <property type="match status" value="1"/>
</dbReference>
<keyword evidence="5 7" id="KW-0472">Membrane</keyword>
<dbReference type="PANTHER" id="PTHR44757:SF2">
    <property type="entry name" value="BIOFILM ARCHITECTURE MAINTENANCE PROTEIN MBAA"/>
    <property type="match status" value="1"/>
</dbReference>
<evidence type="ECO:0000259" key="8">
    <source>
        <dbReference type="PROSITE" id="PS50112"/>
    </source>
</evidence>
<feature type="transmembrane region" description="Helical" evidence="7">
    <location>
        <begin position="221"/>
        <end position="243"/>
    </location>
</feature>
<dbReference type="NCBIfam" id="TIGR00254">
    <property type="entry name" value="GGDEF"/>
    <property type="match status" value="1"/>
</dbReference>
<dbReference type="InterPro" id="IPR000700">
    <property type="entry name" value="PAS-assoc_C"/>
</dbReference>
<keyword evidence="4 7" id="KW-1133">Transmembrane helix</keyword>
<dbReference type="PROSITE" id="PS50883">
    <property type="entry name" value="EAL"/>
    <property type="match status" value="1"/>
</dbReference>
<evidence type="ECO:0000256" key="7">
    <source>
        <dbReference type="SAM" id="Phobius"/>
    </source>
</evidence>
<feature type="domain" description="EAL" evidence="10">
    <location>
        <begin position="805"/>
        <end position="1059"/>
    </location>
</feature>
<dbReference type="SMART" id="SM00086">
    <property type="entry name" value="PAC"/>
    <property type="match status" value="3"/>
</dbReference>
<evidence type="ECO:0000256" key="5">
    <source>
        <dbReference type="ARBA" id="ARBA00023136"/>
    </source>
</evidence>
<dbReference type="Pfam" id="PF00563">
    <property type="entry name" value="EAL"/>
    <property type="match status" value="1"/>
</dbReference>
<dbReference type="SUPFAM" id="SSF55785">
    <property type="entry name" value="PYP-like sensor domain (PAS domain)"/>
    <property type="match status" value="3"/>
</dbReference>
<dbReference type="Gene3D" id="3.20.20.450">
    <property type="entry name" value="EAL domain"/>
    <property type="match status" value="1"/>
</dbReference>
<dbReference type="EMBL" id="AP024110">
    <property type="protein sequence ID" value="BCM25674.1"/>
    <property type="molecule type" value="Genomic_DNA"/>
</dbReference>
<dbReference type="FunFam" id="3.20.20.450:FF:000001">
    <property type="entry name" value="Cyclic di-GMP phosphodiesterase yahA"/>
    <property type="match status" value="1"/>
</dbReference>
<dbReference type="SMART" id="SM00091">
    <property type="entry name" value="PAS"/>
    <property type="match status" value="3"/>
</dbReference>
<feature type="domain" description="PAS" evidence="8">
    <location>
        <begin position="381"/>
        <end position="440"/>
    </location>
</feature>
<dbReference type="InterPro" id="IPR007895">
    <property type="entry name" value="MASE1"/>
</dbReference>
<evidence type="ECO:0000259" key="11">
    <source>
        <dbReference type="PROSITE" id="PS50887"/>
    </source>
</evidence>
<evidence type="ECO:0000313" key="13">
    <source>
        <dbReference type="Proteomes" id="UP000826722"/>
    </source>
</evidence>
<feature type="domain" description="PAS" evidence="8">
    <location>
        <begin position="512"/>
        <end position="551"/>
    </location>
</feature>
<dbReference type="KEGG" id="mpau:ZMTM_19330"/>
<evidence type="ECO:0000256" key="3">
    <source>
        <dbReference type="ARBA" id="ARBA00022692"/>
    </source>
</evidence>
<feature type="transmembrane region" description="Helical" evidence="7">
    <location>
        <begin position="23"/>
        <end position="48"/>
    </location>
</feature>
<evidence type="ECO:0000259" key="9">
    <source>
        <dbReference type="PROSITE" id="PS50113"/>
    </source>
</evidence>
<evidence type="ECO:0000313" key="12">
    <source>
        <dbReference type="EMBL" id="BCM25674.1"/>
    </source>
</evidence>
<feature type="transmembrane region" description="Helical" evidence="7">
    <location>
        <begin position="136"/>
        <end position="158"/>
    </location>
</feature>
<keyword evidence="3 7" id="KW-0812">Transmembrane</keyword>
<organism evidence="12 13">
    <name type="scientific">Methyloradius palustris</name>
    <dbReference type="NCBI Taxonomy" id="2778876"/>
    <lineage>
        <taxon>Bacteria</taxon>
        <taxon>Pseudomonadati</taxon>
        <taxon>Pseudomonadota</taxon>
        <taxon>Betaproteobacteria</taxon>
        <taxon>Nitrosomonadales</taxon>
        <taxon>Methylophilaceae</taxon>
        <taxon>Methyloradius</taxon>
    </lineage>
</organism>
<dbReference type="InterPro" id="IPR001633">
    <property type="entry name" value="EAL_dom"/>
</dbReference>
<evidence type="ECO:0000259" key="10">
    <source>
        <dbReference type="PROSITE" id="PS50883"/>
    </source>
</evidence>
<dbReference type="SUPFAM" id="SSF55073">
    <property type="entry name" value="Nucleotide cyclase"/>
    <property type="match status" value="1"/>
</dbReference>
<comment type="catalytic activity">
    <reaction evidence="6">
        <text>3',3'-c-di-GMP + H2O = 5'-phosphoguanylyl(3'-&gt;5')guanosine + H(+)</text>
        <dbReference type="Rhea" id="RHEA:24902"/>
        <dbReference type="ChEBI" id="CHEBI:15377"/>
        <dbReference type="ChEBI" id="CHEBI:15378"/>
        <dbReference type="ChEBI" id="CHEBI:58754"/>
        <dbReference type="ChEBI" id="CHEBI:58805"/>
        <dbReference type="EC" id="3.1.4.52"/>
    </reaction>
    <physiologicalReaction direction="left-to-right" evidence="6">
        <dbReference type="Rhea" id="RHEA:24903"/>
    </physiologicalReaction>
</comment>
<dbReference type="Pfam" id="PF13426">
    <property type="entry name" value="PAS_9"/>
    <property type="match status" value="2"/>
</dbReference>
<dbReference type="InterPro" id="IPR001610">
    <property type="entry name" value="PAC"/>
</dbReference>
<dbReference type="GO" id="GO:0071732">
    <property type="term" value="P:cellular response to nitric oxide"/>
    <property type="evidence" value="ECO:0007669"/>
    <property type="project" value="UniProtKB-ARBA"/>
</dbReference>
<dbReference type="SMART" id="SM00267">
    <property type="entry name" value="GGDEF"/>
    <property type="match status" value="1"/>
</dbReference>
<feature type="domain" description="GGDEF" evidence="11">
    <location>
        <begin position="663"/>
        <end position="796"/>
    </location>
</feature>
<dbReference type="GO" id="GO:0071111">
    <property type="term" value="F:cyclic-guanylate-specific phosphodiesterase activity"/>
    <property type="evidence" value="ECO:0007669"/>
    <property type="project" value="UniProtKB-EC"/>
</dbReference>
<dbReference type="FunFam" id="3.30.70.270:FF:000001">
    <property type="entry name" value="Diguanylate cyclase domain protein"/>
    <property type="match status" value="1"/>
</dbReference>
<dbReference type="InterPro" id="IPR035965">
    <property type="entry name" value="PAS-like_dom_sf"/>
</dbReference>
<feature type="transmembrane region" description="Helical" evidence="7">
    <location>
        <begin position="164"/>
        <end position="182"/>
    </location>
</feature>
<evidence type="ECO:0000256" key="4">
    <source>
        <dbReference type="ARBA" id="ARBA00022989"/>
    </source>
</evidence>
<dbReference type="PROSITE" id="PS50113">
    <property type="entry name" value="PAC"/>
    <property type="match status" value="2"/>
</dbReference>
<evidence type="ECO:0000256" key="6">
    <source>
        <dbReference type="ARBA" id="ARBA00051114"/>
    </source>
</evidence>
<dbReference type="Pfam" id="PF00990">
    <property type="entry name" value="GGDEF"/>
    <property type="match status" value="1"/>
</dbReference>
<dbReference type="SMART" id="SM00052">
    <property type="entry name" value="EAL"/>
    <property type="match status" value="1"/>
</dbReference>
<feature type="transmembrane region" description="Helical" evidence="7">
    <location>
        <begin position="189"/>
        <end position="209"/>
    </location>
</feature>
<evidence type="ECO:0000256" key="2">
    <source>
        <dbReference type="ARBA" id="ARBA00022475"/>
    </source>
</evidence>
<dbReference type="NCBIfam" id="TIGR00229">
    <property type="entry name" value="sensory_box"/>
    <property type="match status" value="3"/>
</dbReference>
<dbReference type="PROSITE" id="PS50887">
    <property type="entry name" value="GGDEF"/>
    <property type="match status" value="1"/>
</dbReference>
<comment type="subcellular location">
    <subcellularLocation>
        <location evidence="1">Cell membrane</location>
        <topology evidence="1">Multi-pass membrane protein</topology>
    </subcellularLocation>
</comment>
<dbReference type="AlphaFoldDB" id="A0A8D5GFB1"/>